<dbReference type="EnsemblMetazoa" id="tetur01g01680.1">
    <property type="protein sequence ID" value="tetur01g01680.1"/>
    <property type="gene ID" value="tetur01g01680"/>
</dbReference>
<dbReference type="SUPFAM" id="SSF47576">
    <property type="entry name" value="Calponin-homology domain, CH-domain"/>
    <property type="match status" value="1"/>
</dbReference>
<dbReference type="OMA" id="VFLCKLM"/>
<dbReference type="Proteomes" id="UP000015104">
    <property type="component" value="Unassembled WGS sequence"/>
</dbReference>
<dbReference type="InterPro" id="IPR003096">
    <property type="entry name" value="SM22_calponin"/>
</dbReference>
<evidence type="ECO:0000313" key="3">
    <source>
        <dbReference type="Proteomes" id="UP000015104"/>
    </source>
</evidence>
<keyword evidence="3" id="KW-1185">Reference proteome</keyword>
<dbReference type="PANTHER" id="PTHR47385:SF24">
    <property type="entry name" value="MUSCLE-SPECIFIC PROTEIN 20"/>
    <property type="match status" value="1"/>
</dbReference>
<proteinExistence type="predicted"/>
<reference evidence="2" key="2">
    <citation type="submission" date="2015-06" db="UniProtKB">
        <authorList>
            <consortium name="EnsemblMetazoa"/>
        </authorList>
    </citation>
    <scope>IDENTIFICATION</scope>
</reference>
<sequence length="171" mass="19035">MATAHTAPGLHVEVAKAMFAKRNPELEEKVLKWIGEIIGEKVPKYQGTPYEEALADGVFLCKLMEKLNPGSVRNIDLEPKHAFKMFENVAKFLRAAQKFGVPEDDLFQTVDLVEKKNVPQVTATIVAVARACWLHPEFKGPYLTGKPAEPQPRHFDEKQLKESAALGSLAL</sequence>
<evidence type="ECO:0000259" key="1">
    <source>
        <dbReference type="PROSITE" id="PS50021"/>
    </source>
</evidence>
<dbReference type="eggNOG" id="KOG2046">
    <property type="taxonomic scope" value="Eukaryota"/>
</dbReference>
<dbReference type="HOGENOM" id="CLU_055232_1_1_1"/>
<reference evidence="3" key="1">
    <citation type="submission" date="2011-08" db="EMBL/GenBank/DDBJ databases">
        <authorList>
            <person name="Rombauts S."/>
        </authorList>
    </citation>
    <scope>NUCLEOTIDE SEQUENCE</scope>
    <source>
        <strain evidence="3">London</strain>
    </source>
</reference>
<dbReference type="KEGG" id="tut:107361512"/>
<dbReference type="Pfam" id="PF00307">
    <property type="entry name" value="CH"/>
    <property type="match status" value="1"/>
</dbReference>
<gene>
    <name evidence="2" type="primary">107361512</name>
</gene>
<name>T1JQ25_TETUR</name>
<dbReference type="GO" id="GO:0015629">
    <property type="term" value="C:actin cytoskeleton"/>
    <property type="evidence" value="ECO:0007669"/>
    <property type="project" value="TreeGrafter"/>
</dbReference>
<protein>
    <recommendedName>
        <fullName evidence="1">Calponin-homology (CH) domain-containing protein</fullName>
    </recommendedName>
</protein>
<feature type="domain" description="Calponin-homology (CH)" evidence="1">
    <location>
        <begin position="24"/>
        <end position="133"/>
    </location>
</feature>
<dbReference type="InterPro" id="IPR001715">
    <property type="entry name" value="CH_dom"/>
</dbReference>
<organism evidence="2 3">
    <name type="scientific">Tetranychus urticae</name>
    <name type="common">Two-spotted spider mite</name>
    <dbReference type="NCBI Taxonomy" id="32264"/>
    <lineage>
        <taxon>Eukaryota</taxon>
        <taxon>Metazoa</taxon>
        <taxon>Ecdysozoa</taxon>
        <taxon>Arthropoda</taxon>
        <taxon>Chelicerata</taxon>
        <taxon>Arachnida</taxon>
        <taxon>Acari</taxon>
        <taxon>Acariformes</taxon>
        <taxon>Trombidiformes</taxon>
        <taxon>Prostigmata</taxon>
        <taxon>Eleutherengona</taxon>
        <taxon>Raphignathae</taxon>
        <taxon>Tetranychoidea</taxon>
        <taxon>Tetranychidae</taxon>
        <taxon>Tetranychus</taxon>
    </lineage>
</organism>
<accession>T1JQ25</accession>
<dbReference type="AlphaFoldDB" id="T1JQ25"/>
<dbReference type="Gene3D" id="1.10.418.10">
    <property type="entry name" value="Calponin-like domain"/>
    <property type="match status" value="1"/>
</dbReference>
<dbReference type="PANTHER" id="PTHR47385">
    <property type="entry name" value="CALPONIN"/>
    <property type="match status" value="1"/>
</dbReference>
<dbReference type="GO" id="GO:0007015">
    <property type="term" value="P:actin filament organization"/>
    <property type="evidence" value="ECO:0007669"/>
    <property type="project" value="TreeGrafter"/>
</dbReference>
<dbReference type="STRING" id="32264.T1JQ25"/>
<evidence type="ECO:0000313" key="2">
    <source>
        <dbReference type="EnsemblMetazoa" id="tetur01g01680.1"/>
    </source>
</evidence>
<dbReference type="EMBL" id="CAEY01000437">
    <property type="status" value="NOT_ANNOTATED_CDS"/>
    <property type="molecule type" value="Genomic_DNA"/>
</dbReference>
<dbReference type="InterPro" id="IPR050606">
    <property type="entry name" value="Calponin-like"/>
</dbReference>
<dbReference type="PRINTS" id="PR00888">
    <property type="entry name" value="SM22CALPONIN"/>
</dbReference>
<dbReference type="GO" id="GO:0051015">
    <property type="term" value="F:actin filament binding"/>
    <property type="evidence" value="ECO:0007669"/>
    <property type="project" value="TreeGrafter"/>
</dbReference>
<dbReference type="OrthoDB" id="10029858at2759"/>
<dbReference type="SMART" id="SM00033">
    <property type="entry name" value="CH"/>
    <property type="match status" value="1"/>
</dbReference>
<dbReference type="InterPro" id="IPR036872">
    <property type="entry name" value="CH_dom_sf"/>
</dbReference>
<dbReference type="PROSITE" id="PS50021">
    <property type="entry name" value="CH"/>
    <property type="match status" value="1"/>
</dbReference>